<accession>A0ABN1ZR10</accession>
<gene>
    <name evidence="1" type="ORF">GCM10009827_013860</name>
</gene>
<organism evidence="1 2">
    <name type="scientific">Dactylosporangium maewongense</name>
    <dbReference type="NCBI Taxonomy" id="634393"/>
    <lineage>
        <taxon>Bacteria</taxon>
        <taxon>Bacillati</taxon>
        <taxon>Actinomycetota</taxon>
        <taxon>Actinomycetes</taxon>
        <taxon>Micromonosporales</taxon>
        <taxon>Micromonosporaceae</taxon>
        <taxon>Dactylosporangium</taxon>
    </lineage>
</organism>
<dbReference type="EMBL" id="BAAAQD010000001">
    <property type="protein sequence ID" value="GAA1502402.1"/>
    <property type="molecule type" value="Genomic_DNA"/>
</dbReference>
<evidence type="ECO:0000313" key="2">
    <source>
        <dbReference type="Proteomes" id="UP001501470"/>
    </source>
</evidence>
<comment type="caution">
    <text evidence="1">The sequence shown here is derived from an EMBL/GenBank/DDBJ whole genome shotgun (WGS) entry which is preliminary data.</text>
</comment>
<evidence type="ECO:0000313" key="1">
    <source>
        <dbReference type="EMBL" id="GAA1502402.1"/>
    </source>
</evidence>
<sequence>MTRFGSDDMAAFVVEVDLLMALARPGPEHRGLMHLPDANDASRPYEFIARAIREHMGTIECVR</sequence>
<proteinExistence type="predicted"/>
<keyword evidence="2" id="KW-1185">Reference proteome</keyword>
<reference evidence="1 2" key="1">
    <citation type="journal article" date="2019" name="Int. J. Syst. Evol. Microbiol.">
        <title>The Global Catalogue of Microorganisms (GCM) 10K type strain sequencing project: providing services to taxonomists for standard genome sequencing and annotation.</title>
        <authorList>
            <consortium name="The Broad Institute Genomics Platform"/>
            <consortium name="The Broad Institute Genome Sequencing Center for Infectious Disease"/>
            <person name="Wu L."/>
            <person name="Ma J."/>
        </authorList>
    </citation>
    <scope>NUCLEOTIDE SEQUENCE [LARGE SCALE GENOMIC DNA]</scope>
    <source>
        <strain evidence="1 2">JCM 15933</strain>
    </source>
</reference>
<protein>
    <submittedName>
        <fullName evidence="1">Uncharacterized protein</fullName>
    </submittedName>
</protein>
<dbReference type="Proteomes" id="UP001501470">
    <property type="component" value="Unassembled WGS sequence"/>
</dbReference>
<name>A0ABN1ZR10_9ACTN</name>